<feature type="domain" description="DH" evidence="3">
    <location>
        <begin position="249"/>
        <end position="453"/>
    </location>
</feature>
<dbReference type="GO" id="GO:0032955">
    <property type="term" value="P:regulation of division septum assembly"/>
    <property type="evidence" value="ECO:0007669"/>
    <property type="project" value="TreeGrafter"/>
</dbReference>
<dbReference type="InterPro" id="IPR057454">
    <property type="entry name" value="Bud3_C"/>
</dbReference>
<dbReference type="PROSITE" id="PS50010">
    <property type="entry name" value="DH_2"/>
    <property type="match status" value="1"/>
</dbReference>
<dbReference type="EMBL" id="CP023325">
    <property type="protein sequence ID" value="ATY64532.1"/>
    <property type="molecule type" value="Genomic_DNA"/>
</dbReference>
<feature type="region of interest" description="Disordered" evidence="2">
    <location>
        <begin position="1241"/>
        <end position="1352"/>
    </location>
</feature>
<dbReference type="GO" id="GO:0005737">
    <property type="term" value="C:cytoplasm"/>
    <property type="evidence" value="ECO:0007669"/>
    <property type="project" value="TreeGrafter"/>
</dbReference>
<dbReference type="Pfam" id="PF00621">
    <property type="entry name" value="RhoGEF"/>
    <property type="match status" value="1"/>
</dbReference>
<evidence type="ECO:0000256" key="1">
    <source>
        <dbReference type="SAM" id="Coils"/>
    </source>
</evidence>
<sequence length="1521" mass="168537">MVRVTDDIALAPEQLVAYHASDPLLGHLPIVVLYGASTTANHTHHNTSRVQIHVLSPAGLRSFPRLTISPNSPFYSVVARLPREFQGDDVYRALAFGLFRCFSELPDGVRAHLRNAYPTRGRQPGPDTPLFGDQHVANVVSSMVQSDNTPAVLSAIQDALQPQHMSNLDMDLILPPGSIVPLRAEDLEDVPEDEDDIIDPTLRQYSGYTPLVKLFGEPVFIPTSRLRRAPSKPTSINKSKTFTAEQKIELRMKLAELVDTEERYVLKLNELAHSVVDKFRQGAQQREGQNLTAAETELAQLFPSAADAILQLNSAFLTELQNVMDETEQEALIDMEGNSAQLMAPHQAGMARPKDPIGALAMAKVFLEWFPKFAECYRDYIKASQHFPTCMDGFLDPQATPQRGDQAIKSALIEPVQRLPRYSLLIDQIVASMPITHPALQSMLKARDIITNICSLDSAEATKPQLASQLRNIVEAWPADLEPEGRLIGAADFIELSLPFEISLTEGDSRGILILFTDCVVILKKTGRLTGRDLLREIGKPSAAELLISMTNAAGGSAAYEFAFTGWHDLANVRFTESANGSLAWMTSTRNMKGAHTGQHRISATPTARCFLLQELYEGKASRWGEDVTRARIEARFSESEREDPCWTLRSIRMPDSNLGLHAAVFQEGADQLIEGRREPAAIRVVVDHERGTKGAPVGHYGVEIVITVAVNDLRRISMITAGLHGKQYQDDVALEDFVPTMSRRSELALLPAIMYATNISTVIQLLNSQFNVANMDLTAAMVSYNSKILRSLNFSVQTTPVPRAEKTRSFLSTSPVKMLSNLWGGTANNNNNTVNNNTPQNNAANDNNATTTESIISNATIARQPSLHRSNSYHSILGSIRGERSFIEDTPPDNPIMRLEETFTAYVAALQERKGTINGRTMLNRSSVDEVMVNDVYNRLIENPYDFDLPVDVSTEVIFVAFENFLRIAWTEQMGAVMSKQAMMTLQDRANRRALGDFADFVRYLFSDMAPQNRRAFTALIKLLAYLLDGCSDDGDRGALTIAFAELLVMDGTASYYINLLDRLVEDCERIFGSISPNQSFSYEASTTGSIRSATLRKEVSMTGSVTSNASSLRKKFGLDVLIRQNREDRPERPSVWRSLSKHRNPATGEPSSLSRRTMRHGLMGEDGTLPRLLQRGNSARERPTIVGAFEAPSRPTSSHRAEFPLNTIGEPKNENATPSRFRHKRRSSLSDLKSLLEATTLEDDEEPVQPLQLSKQPSGKGNTSAGQGLQRDISGGSQQKENVNASESHQTLDSRGKASHMPSPVKPVAKHAKAQSISSIPMLKPIQLDPPMTASAKKSAGGLTRSPARLRLQSPQRLRDRVQTNKNAVEEATTSLRAEIGKTAEQVSHGNAPTSKETRDALAIKALEEKLNKTMQDLQDKYSTLQEEIDTTLKATEVKMRSIDQLYKEVSAENELIYEKFNDELGKIVKALRSKGKEDKEELMTKFKEHADEAARLRRENGRLKRENISLRASLKHAG</sequence>
<feature type="compositionally biased region" description="Polar residues" evidence="2">
    <location>
        <begin position="1253"/>
        <end position="1269"/>
    </location>
</feature>
<dbReference type="OrthoDB" id="4066896at2759"/>
<dbReference type="SMART" id="SM00325">
    <property type="entry name" value="RhoGEF"/>
    <property type="match status" value="1"/>
</dbReference>
<feature type="region of interest" description="Disordered" evidence="2">
    <location>
        <begin position="1177"/>
        <end position="1229"/>
    </location>
</feature>
<feature type="coiled-coil region" evidence="1">
    <location>
        <begin position="1482"/>
        <end position="1516"/>
    </location>
</feature>
<dbReference type="Pfam" id="PF25351">
    <property type="entry name" value="PH_BUD3_C"/>
    <property type="match status" value="1"/>
</dbReference>
<feature type="compositionally biased region" description="Polar residues" evidence="2">
    <location>
        <begin position="1277"/>
        <end position="1291"/>
    </location>
</feature>
<dbReference type="Proteomes" id="UP000323067">
    <property type="component" value="Chromosome v"/>
</dbReference>
<keyword evidence="1" id="KW-0175">Coiled coil</keyword>
<dbReference type="VEuPathDB" id="FungiDB:A9K55_004063"/>
<evidence type="ECO:0000313" key="5">
    <source>
        <dbReference type="Proteomes" id="UP000323067"/>
    </source>
</evidence>
<dbReference type="VEuPathDB" id="FungiDB:CCM_04747"/>
<dbReference type="InterPro" id="IPR051492">
    <property type="entry name" value="Dynamin-Rho_GEF"/>
</dbReference>
<dbReference type="GO" id="GO:0031991">
    <property type="term" value="P:regulation of actomyosin contractile ring contraction"/>
    <property type="evidence" value="ECO:0007669"/>
    <property type="project" value="TreeGrafter"/>
</dbReference>
<dbReference type="InterPro" id="IPR035899">
    <property type="entry name" value="DBL_dom_sf"/>
</dbReference>
<organism evidence="4 5">
    <name type="scientific">Cordyceps militaris</name>
    <name type="common">Caterpillar fungus</name>
    <name type="synonym">Clavaria militaris</name>
    <dbReference type="NCBI Taxonomy" id="73501"/>
    <lineage>
        <taxon>Eukaryota</taxon>
        <taxon>Fungi</taxon>
        <taxon>Dikarya</taxon>
        <taxon>Ascomycota</taxon>
        <taxon>Pezizomycotina</taxon>
        <taxon>Sordariomycetes</taxon>
        <taxon>Hypocreomycetidae</taxon>
        <taxon>Hypocreales</taxon>
        <taxon>Cordycipitaceae</taxon>
        <taxon>Cordyceps</taxon>
    </lineage>
</organism>
<dbReference type="GO" id="GO:0005085">
    <property type="term" value="F:guanyl-nucleotide exchange factor activity"/>
    <property type="evidence" value="ECO:0007669"/>
    <property type="project" value="InterPro"/>
</dbReference>
<dbReference type="PANTHER" id="PTHR22834">
    <property type="entry name" value="NUCLEAR FUSION PROTEIN FUS2"/>
    <property type="match status" value="1"/>
</dbReference>
<evidence type="ECO:0000256" key="2">
    <source>
        <dbReference type="SAM" id="MobiDB-lite"/>
    </source>
</evidence>
<reference evidence="4 5" key="1">
    <citation type="journal article" date="2017" name="BMC Genomics">
        <title>Chromosome level assembly and secondary metabolite potential of the parasitic fungus Cordyceps militaris.</title>
        <authorList>
            <person name="Kramer G.J."/>
            <person name="Nodwell J.R."/>
        </authorList>
    </citation>
    <scope>NUCLEOTIDE SEQUENCE [LARGE SCALE GENOMIC DNA]</scope>
    <source>
        <strain evidence="4 5">ATCC 34164</strain>
    </source>
</reference>
<gene>
    <name evidence="4" type="ORF">A9K55_004063</name>
</gene>
<dbReference type="InterPro" id="IPR000219">
    <property type="entry name" value="DH_dom"/>
</dbReference>
<dbReference type="PANTHER" id="PTHR22834:SF21">
    <property type="entry name" value="GUANYL NUCLEOTIDE EXCHANGE FACTOR, PUTATIVE (AFU_ORTHOLOGUE AFUA_5G11890)-RELATED"/>
    <property type="match status" value="1"/>
</dbReference>
<dbReference type="SUPFAM" id="SSF48065">
    <property type="entry name" value="DBL homology domain (DH-domain)"/>
    <property type="match status" value="1"/>
</dbReference>
<proteinExistence type="predicted"/>
<dbReference type="Gene3D" id="1.20.900.10">
    <property type="entry name" value="Dbl homology (DH) domain"/>
    <property type="match status" value="1"/>
</dbReference>
<feature type="coiled-coil region" evidence="1">
    <location>
        <begin position="1406"/>
        <end position="1437"/>
    </location>
</feature>
<accession>A0A2H4SN49</accession>
<evidence type="ECO:0000259" key="3">
    <source>
        <dbReference type="PROSITE" id="PS50010"/>
    </source>
</evidence>
<name>A0A2H4SN49_CORMI</name>
<feature type="region of interest" description="Disordered" evidence="2">
    <location>
        <begin position="1129"/>
        <end position="1157"/>
    </location>
</feature>
<evidence type="ECO:0000313" key="4">
    <source>
        <dbReference type="EMBL" id="ATY64532.1"/>
    </source>
</evidence>
<protein>
    <submittedName>
        <fullName evidence="4">Rho guanyl nucleotide exchange factor</fullName>
    </submittedName>
</protein>